<dbReference type="OrthoDB" id="3364966at2759"/>
<keyword evidence="8" id="KW-1185">Reference proteome</keyword>
<evidence type="ECO:0000313" key="8">
    <source>
        <dbReference type="Proteomes" id="UP000005240"/>
    </source>
</evidence>
<reference evidence="7 8" key="3">
    <citation type="journal article" date="2017" name="G3 (Bethesda)">
        <title>Comparative analysis highlights variable genome content of wheat rusts and divergence of the mating loci.</title>
        <authorList>
            <person name="Cuomo C.A."/>
            <person name="Bakkeren G."/>
            <person name="Khalil H.B."/>
            <person name="Panwar V."/>
            <person name="Joly D."/>
            <person name="Linning R."/>
            <person name="Sakthikumar S."/>
            <person name="Song X."/>
            <person name="Adiconis X."/>
            <person name="Fan L."/>
            <person name="Goldberg J.M."/>
            <person name="Levin J.Z."/>
            <person name="Young S."/>
            <person name="Zeng Q."/>
            <person name="Anikster Y."/>
            <person name="Bruce M."/>
            <person name="Wang M."/>
            <person name="Yin C."/>
            <person name="McCallum B."/>
            <person name="Szabo L.J."/>
            <person name="Hulbert S."/>
            <person name="Chen X."/>
            <person name="Fellers J.P."/>
        </authorList>
    </citation>
    <scope>NUCLEOTIDE SEQUENCE</scope>
    <source>
        <strain evidence="8">Isolate 1-1 / race 1 (BBBD)</strain>
        <strain evidence="7">isolate 1-1 / race 1 (BBBD)</strain>
    </source>
</reference>
<dbReference type="STRING" id="630390.A0A180GPU6"/>
<dbReference type="GO" id="GO:0016020">
    <property type="term" value="C:membrane"/>
    <property type="evidence" value="ECO:0007669"/>
    <property type="project" value="UniProtKB-SubCell"/>
</dbReference>
<feature type="transmembrane region" description="Helical" evidence="5">
    <location>
        <begin position="121"/>
        <end position="146"/>
    </location>
</feature>
<protein>
    <submittedName>
        <fullName evidence="7">Golgi apparatus membrane protein TVP38</fullName>
    </submittedName>
</protein>
<feature type="transmembrane region" description="Helical" evidence="5">
    <location>
        <begin position="189"/>
        <end position="210"/>
    </location>
</feature>
<reference evidence="6" key="1">
    <citation type="submission" date="2009-11" db="EMBL/GenBank/DDBJ databases">
        <authorList>
            <consortium name="The Broad Institute Genome Sequencing Platform"/>
            <person name="Ward D."/>
            <person name="Feldgarden M."/>
            <person name="Earl A."/>
            <person name="Young S.K."/>
            <person name="Zeng Q."/>
            <person name="Koehrsen M."/>
            <person name="Alvarado L."/>
            <person name="Berlin A."/>
            <person name="Bochicchio J."/>
            <person name="Borenstein D."/>
            <person name="Chapman S.B."/>
            <person name="Chen Z."/>
            <person name="Engels R."/>
            <person name="Freedman E."/>
            <person name="Gellesch M."/>
            <person name="Goldberg J."/>
            <person name="Griggs A."/>
            <person name="Gujja S."/>
            <person name="Heilman E."/>
            <person name="Heiman D."/>
            <person name="Hepburn T."/>
            <person name="Howarth C."/>
            <person name="Jen D."/>
            <person name="Larson L."/>
            <person name="Lewis B."/>
            <person name="Mehta T."/>
            <person name="Park D."/>
            <person name="Pearson M."/>
            <person name="Roberts A."/>
            <person name="Saif S."/>
            <person name="Shea T."/>
            <person name="Shenoy N."/>
            <person name="Sisk P."/>
            <person name="Stolte C."/>
            <person name="Sykes S."/>
            <person name="Thomson T."/>
            <person name="Walk T."/>
            <person name="White J."/>
            <person name="Yandava C."/>
            <person name="Izard J."/>
            <person name="Baranova O.V."/>
            <person name="Blanton J.M."/>
            <person name="Tanner A.C."/>
            <person name="Dewhirst F.E."/>
            <person name="Haas B."/>
            <person name="Nusbaum C."/>
            <person name="Birren B."/>
        </authorList>
    </citation>
    <scope>NUCLEOTIDE SEQUENCE [LARGE SCALE GENOMIC DNA]</scope>
    <source>
        <strain evidence="6">1-1 BBBD Race 1</strain>
    </source>
</reference>
<dbReference type="EMBL" id="ADAS02000036">
    <property type="protein sequence ID" value="OAV94760.1"/>
    <property type="molecule type" value="Genomic_DNA"/>
</dbReference>
<organism evidence="6">
    <name type="scientific">Puccinia triticina (isolate 1-1 / race 1 (BBBD))</name>
    <name type="common">Brown leaf rust fungus</name>
    <dbReference type="NCBI Taxonomy" id="630390"/>
    <lineage>
        <taxon>Eukaryota</taxon>
        <taxon>Fungi</taxon>
        <taxon>Dikarya</taxon>
        <taxon>Basidiomycota</taxon>
        <taxon>Pucciniomycotina</taxon>
        <taxon>Pucciniomycetes</taxon>
        <taxon>Pucciniales</taxon>
        <taxon>Pucciniaceae</taxon>
        <taxon>Puccinia</taxon>
    </lineage>
</organism>
<proteinExistence type="predicted"/>
<comment type="subcellular location">
    <subcellularLocation>
        <location evidence="1">Membrane</location>
        <topology evidence="1">Multi-pass membrane protein</topology>
    </subcellularLocation>
</comment>
<dbReference type="AlphaFoldDB" id="A0A180GPU6"/>
<feature type="transmembrane region" description="Helical" evidence="5">
    <location>
        <begin position="216"/>
        <end position="238"/>
    </location>
</feature>
<keyword evidence="4 5" id="KW-0472">Membrane</keyword>
<dbReference type="EnsemblFungi" id="PTTG_26870-t43_1">
    <property type="protein sequence ID" value="PTTG_26870-t43_1-p1"/>
    <property type="gene ID" value="PTTG_26870"/>
</dbReference>
<evidence type="ECO:0000256" key="2">
    <source>
        <dbReference type="ARBA" id="ARBA00022692"/>
    </source>
</evidence>
<dbReference type="VEuPathDB" id="FungiDB:PTTG_26870"/>
<reference evidence="7" key="4">
    <citation type="submission" date="2025-05" db="UniProtKB">
        <authorList>
            <consortium name="EnsemblFungi"/>
        </authorList>
    </citation>
    <scope>IDENTIFICATION</scope>
    <source>
        <strain evidence="7">isolate 1-1 / race 1 (BBBD)</strain>
    </source>
</reference>
<keyword evidence="2 5" id="KW-0812">Transmembrane</keyword>
<dbReference type="InterPro" id="IPR045014">
    <property type="entry name" value="TM41A/B"/>
</dbReference>
<evidence type="ECO:0000256" key="1">
    <source>
        <dbReference type="ARBA" id="ARBA00004141"/>
    </source>
</evidence>
<keyword evidence="3 5" id="KW-1133">Transmembrane helix</keyword>
<name>A0A180GPU6_PUCT1</name>
<evidence type="ECO:0000256" key="3">
    <source>
        <dbReference type="ARBA" id="ARBA00022989"/>
    </source>
</evidence>
<dbReference type="Proteomes" id="UP000005240">
    <property type="component" value="Unassembled WGS sequence"/>
</dbReference>
<dbReference type="PANTHER" id="PTHR43220">
    <property type="match status" value="1"/>
</dbReference>
<reference evidence="6" key="2">
    <citation type="submission" date="2016-05" db="EMBL/GenBank/DDBJ databases">
        <title>Comparative analysis highlights variable genome content of wheat rusts and divergence of the mating loci.</title>
        <authorList>
            <person name="Cuomo C.A."/>
            <person name="Bakkeren G."/>
            <person name="Szabo L."/>
            <person name="Khalil H."/>
            <person name="Joly D."/>
            <person name="Goldberg J."/>
            <person name="Young S."/>
            <person name="Zeng Q."/>
            <person name="Fellers J."/>
        </authorList>
    </citation>
    <scope>NUCLEOTIDE SEQUENCE [LARGE SCALE GENOMIC DNA]</scope>
    <source>
        <strain evidence="6">1-1 BBBD Race 1</strain>
    </source>
</reference>
<evidence type="ECO:0000313" key="7">
    <source>
        <dbReference type="EnsemblFungi" id="PTTG_26870-t43_1-p1"/>
    </source>
</evidence>
<gene>
    <name evidence="6" type="ORF">PTTG_26870</name>
</gene>
<evidence type="ECO:0000313" key="6">
    <source>
        <dbReference type="EMBL" id="OAV94760.1"/>
    </source>
</evidence>
<dbReference type="PANTHER" id="PTHR43220:SF21">
    <property type="entry name" value="TRANSMEMBRANE PROTEIN 41A"/>
    <property type="match status" value="1"/>
</dbReference>
<evidence type="ECO:0000256" key="5">
    <source>
        <dbReference type="SAM" id="Phobius"/>
    </source>
</evidence>
<sequence>MHQKKYLGPINQTAKDYEERIRHLEEAVHILLAGREPSQLLFGLPSQFQLVSDAPLAEITGSTAKKITSPIPTRFSGIAVKFTLSAAIHSIPQLALPNSLELIQSQISHLRAYSRSLPAQALHLALVFSLLCLLTALDSYAAYLLARTSRRLILRLIPRPPLLIQRVVDPFRFEGFPNRFNTPELTSRLLIARFLPIVPYAALNLASGVLELPLPPFFWTLLIVSLPYSLPMPAYHALLP</sequence>
<accession>A0A180GPU6</accession>
<evidence type="ECO:0000256" key="4">
    <source>
        <dbReference type="ARBA" id="ARBA00023136"/>
    </source>
</evidence>